<proteinExistence type="predicted"/>
<keyword evidence="3" id="KW-1185">Reference proteome</keyword>
<name>A0A316VNQ8_9BASI</name>
<dbReference type="EMBL" id="KZ819481">
    <property type="protein sequence ID" value="PWN39269.1"/>
    <property type="molecule type" value="Genomic_DNA"/>
</dbReference>
<gene>
    <name evidence="2" type="ORF">IE81DRAFT_40535</name>
</gene>
<dbReference type="AlphaFoldDB" id="A0A316VNQ8"/>
<accession>A0A316VNQ8</accession>
<reference evidence="2 3" key="1">
    <citation type="journal article" date="2018" name="Mol. Biol. Evol.">
        <title>Broad Genomic Sampling Reveals a Smut Pathogenic Ancestry of the Fungal Clade Ustilaginomycotina.</title>
        <authorList>
            <person name="Kijpornyongpan T."/>
            <person name="Mondo S.J."/>
            <person name="Barry K."/>
            <person name="Sandor L."/>
            <person name="Lee J."/>
            <person name="Lipzen A."/>
            <person name="Pangilinan J."/>
            <person name="LaButti K."/>
            <person name="Hainaut M."/>
            <person name="Henrissat B."/>
            <person name="Grigoriev I.V."/>
            <person name="Spatafora J.W."/>
            <person name="Aime M.C."/>
        </authorList>
    </citation>
    <scope>NUCLEOTIDE SEQUENCE [LARGE SCALE GENOMIC DNA]</scope>
    <source>
        <strain evidence="2 3">MCA 4658</strain>
    </source>
</reference>
<feature type="compositionally biased region" description="Low complexity" evidence="1">
    <location>
        <begin position="58"/>
        <end position="83"/>
    </location>
</feature>
<evidence type="ECO:0000313" key="3">
    <source>
        <dbReference type="Proteomes" id="UP000245783"/>
    </source>
</evidence>
<organism evidence="2 3">
    <name type="scientific">Ceraceosorus guamensis</name>
    <dbReference type="NCBI Taxonomy" id="1522189"/>
    <lineage>
        <taxon>Eukaryota</taxon>
        <taxon>Fungi</taxon>
        <taxon>Dikarya</taxon>
        <taxon>Basidiomycota</taxon>
        <taxon>Ustilaginomycotina</taxon>
        <taxon>Exobasidiomycetes</taxon>
        <taxon>Ceraceosorales</taxon>
        <taxon>Ceraceosoraceae</taxon>
        <taxon>Ceraceosorus</taxon>
    </lineage>
</organism>
<dbReference type="GeneID" id="37039180"/>
<dbReference type="RefSeq" id="XP_025366429.1">
    <property type="nucleotide sequence ID" value="XM_025517310.1"/>
</dbReference>
<evidence type="ECO:0000256" key="1">
    <source>
        <dbReference type="SAM" id="MobiDB-lite"/>
    </source>
</evidence>
<feature type="region of interest" description="Disordered" evidence="1">
    <location>
        <begin position="41"/>
        <end position="83"/>
    </location>
</feature>
<protein>
    <submittedName>
        <fullName evidence="2">Uncharacterized protein</fullName>
    </submittedName>
</protein>
<dbReference type="Proteomes" id="UP000245783">
    <property type="component" value="Unassembled WGS sequence"/>
</dbReference>
<sequence length="108" mass="12675">MATPFKPTSYPRPDSPRLVPRYMQIWRRFDRNFESLHRARDLQAPHPNAQFHTERPITRTPRTPRTPCTPRTPRTPFPTIRSRATVRPFVPSAICITPLTRRASFNNP</sequence>
<evidence type="ECO:0000313" key="2">
    <source>
        <dbReference type="EMBL" id="PWN39269.1"/>
    </source>
</evidence>
<dbReference type="InParanoid" id="A0A316VNQ8"/>